<evidence type="ECO:0000313" key="1">
    <source>
        <dbReference type="EMBL" id="KAG2117115.1"/>
    </source>
</evidence>
<name>A0A9P7FFM3_9AGAM</name>
<keyword evidence="2" id="KW-1185">Reference proteome</keyword>
<protein>
    <submittedName>
        <fullName evidence="1">Uncharacterized protein</fullName>
    </submittedName>
</protein>
<reference evidence="1" key="1">
    <citation type="journal article" date="2020" name="New Phytol.">
        <title>Comparative genomics reveals dynamic genome evolution in host specialist ectomycorrhizal fungi.</title>
        <authorList>
            <person name="Lofgren L.A."/>
            <person name="Nguyen N.H."/>
            <person name="Vilgalys R."/>
            <person name="Ruytinx J."/>
            <person name="Liao H.L."/>
            <person name="Branco S."/>
            <person name="Kuo A."/>
            <person name="LaButti K."/>
            <person name="Lipzen A."/>
            <person name="Andreopoulos W."/>
            <person name="Pangilinan J."/>
            <person name="Riley R."/>
            <person name="Hundley H."/>
            <person name="Na H."/>
            <person name="Barry K."/>
            <person name="Grigoriev I.V."/>
            <person name="Stajich J.E."/>
            <person name="Kennedy P.G."/>
        </authorList>
    </citation>
    <scope>NUCLEOTIDE SEQUENCE</scope>
    <source>
        <strain evidence="1">FC423</strain>
    </source>
</reference>
<comment type="caution">
    <text evidence="1">The sequence shown here is derived from an EMBL/GenBank/DDBJ whole genome shotgun (WGS) entry which is preliminary data.</text>
</comment>
<accession>A0A9P7FFM3</accession>
<gene>
    <name evidence="1" type="ORF">F5147DRAFT_671271</name>
</gene>
<dbReference type="GeneID" id="64697842"/>
<organism evidence="1 2">
    <name type="scientific">Suillus discolor</name>
    <dbReference type="NCBI Taxonomy" id="1912936"/>
    <lineage>
        <taxon>Eukaryota</taxon>
        <taxon>Fungi</taxon>
        <taxon>Dikarya</taxon>
        <taxon>Basidiomycota</taxon>
        <taxon>Agaricomycotina</taxon>
        <taxon>Agaricomycetes</taxon>
        <taxon>Agaricomycetidae</taxon>
        <taxon>Boletales</taxon>
        <taxon>Suillineae</taxon>
        <taxon>Suillaceae</taxon>
        <taxon>Suillus</taxon>
    </lineage>
</organism>
<dbReference type="Proteomes" id="UP000823399">
    <property type="component" value="Unassembled WGS sequence"/>
</dbReference>
<sequence>MRLSHCRQLILVVATVPLSVNSFLIRTKVYYFRVRLNSMPLGSFQVKRQSELSLKWSFCRPPYQNQVCRRHLPPLP</sequence>
<proteinExistence type="predicted"/>
<dbReference type="EMBL" id="JABBWM010000005">
    <property type="protein sequence ID" value="KAG2117115.1"/>
    <property type="molecule type" value="Genomic_DNA"/>
</dbReference>
<dbReference type="AlphaFoldDB" id="A0A9P7FFM3"/>
<dbReference type="RefSeq" id="XP_041298004.1">
    <property type="nucleotide sequence ID" value="XM_041435583.1"/>
</dbReference>
<evidence type="ECO:0000313" key="2">
    <source>
        <dbReference type="Proteomes" id="UP000823399"/>
    </source>
</evidence>